<keyword evidence="6" id="KW-0378">Hydrolase</keyword>
<dbReference type="Gene3D" id="3.60.20.40">
    <property type="match status" value="1"/>
</dbReference>
<comment type="caution">
    <text evidence="7">The sequence shown here is derived from an EMBL/GenBank/DDBJ whole genome shotgun (WGS) entry which is preliminary data.</text>
</comment>
<dbReference type="EC" id="3.4.19.13" evidence="6"/>
<evidence type="ECO:0000313" key="8">
    <source>
        <dbReference type="Proteomes" id="UP000245252"/>
    </source>
</evidence>
<gene>
    <name evidence="7" type="primary">ggt</name>
    <name evidence="7" type="ORF">DEM27_08065</name>
</gene>
<keyword evidence="6" id="KW-0012">Acyltransferase</keyword>
<dbReference type="PRINTS" id="PR01210">
    <property type="entry name" value="GGTRANSPTASE"/>
</dbReference>
<dbReference type="OrthoDB" id="9781342at2"/>
<evidence type="ECO:0000313" key="7">
    <source>
        <dbReference type="EMBL" id="PWE57632.1"/>
    </source>
</evidence>
<comment type="catalytic activity">
    <reaction evidence="1 6">
        <text>an S-substituted glutathione + H2O = an S-substituted L-cysteinylglycine + L-glutamate</text>
        <dbReference type="Rhea" id="RHEA:59468"/>
        <dbReference type="ChEBI" id="CHEBI:15377"/>
        <dbReference type="ChEBI" id="CHEBI:29985"/>
        <dbReference type="ChEBI" id="CHEBI:90779"/>
        <dbReference type="ChEBI" id="CHEBI:143103"/>
        <dbReference type="EC" id="3.4.19.13"/>
    </reaction>
</comment>
<keyword evidence="6" id="KW-0317">Glutathione biosynthesis</keyword>
<evidence type="ECO:0000256" key="2">
    <source>
        <dbReference type="ARBA" id="ARBA00001089"/>
    </source>
</evidence>
<name>A0A2U2DWN9_9HYPH</name>
<dbReference type="GO" id="GO:0006750">
    <property type="term" value="P:glutathione biosynthetic process"/>
    <property type="evidence" value="ECO:0007669"/>
    <property type="project" value="UniProtKB-KW"/>
</dbReference>
<dbReference type="GO" id="GO:0036374">
    <property type="term" value="F:glutathione hydrolase activity"/>
    <property type="evidence" value="ECO:0007669"/>
    <property type="project" value="UniProtKB-UniRule"/>
</dbReference>
<reference evidence="7 8" key="1">
    <citation type="submission" date="2018-05" db="EMBL/GenBank/DDBJ databases">
        <title>The draft genome of strain NS-104.</title>
        <authorList>
            <person name="Hang P."/>
            <person name="Jiang J."/>
        </authorList>
    </citation>
    <scope>NUCLEOTIDE SEQUENCE [LARGE SCALE GENOMIC DNA]</scope>
    <source>
        <strain evidence="7 8">NS-104</strain>
    </source>
</reference>
<evidence type="ECO:0000256" key="6">
    <source>
        <dbReference type="RuleBase" id="RU368036"/>
    </source>
</evidence>
<feature type="binding site" evidence="5">
    <location>
        <position position="432"/>
    </location>
    <ligand>
        <name>L-glutamate</name>
        <dbReference type="ChEBI" id="CHEBI:29985"/>
    </ligand>
</feature>
<accession>A0A2U2DWN9</accession>
<dbReference type="Pfam" id="PF01019">
    <property type="entry name" value="G_glu_transpept"/>
    <property type="match status" value="1"/>
</dbReference>
<dbReference type="EMBL" id="QFBC01000002">
    <property type="protein sequence ID" value="PWE57632.1"/>
    <property type="molecule type" value="Genomic_DNA"/>
</dbReference>
<dbReference type="InterPro" id="IPR029055">
    <property type="entry name" value="Ntn_hydrolases_N"/>
</dbReference>
<keyword evidence="6 7" id="KW-0808">Transferase</keyword>
<evidence type="ECO:0000256" key="4">
    <source>
        <dbReference type="PIRSR" id="PIRSR600101-1"/>
    </source>
</evidence>
<dbReference type="InterPro" id="IPR052896">
    <property type="entry name" value="GGT-like_enzyme"/>
</dbReference>
<dbReference type="InterPro" id="IPR000101">
    <property type="entry name" value="GGT_peptidase"/>
</dbReference>
<comment type="catalytic activity">
    <reaction evidence="3 6">
        <text>an N-terminal (5-L-glutamyl)-[peptide] + an alpha-amino acid = 5-L-glutamyl amino acid + an N-terminal L-alpha-aminoacyl-[peptide]</text>
        <dbReference type="Rhea" id="RHEA:23904"/>
        <dbReference type="Rhea" id="RHEA-COMP:9780"/>
        <dbReference type="Rhea" id="RHEA-COMP:9795"/>
        <dbReference type="ChEBI" id="CHEBI:77644"/>
        <dbReference type="ChEBI" id="CHEBI:78597"/>
        <dbReference type="ChEBI" id="CHEBI:78599"/>
        <dbReference type="ChEBI" id="CHEBI:78608"/>
        <dbReference type="EC" id="2.3.2.2"/>
    </reaction>
</comment>
<dbReference type="InterPro" id="IPR043137">
    <property type="entry name" value="GGT_ssub_C"/>
</dbReference>
<keyword evidence="6" id="KW-0865">Zymogen</keyword>
<dbReference type="PANTHER" id="PTHR43881:SF1">
    <property type="entry name" value="GAMMA-GLUTAMYLTRANSPEPTIDASE (AFU_ORTHOLOGUE AFUA_4G13580)"/>
    <property type="match status" value="1"/>
</dbReference>
<dbReference type="Gene3D" id="1.10.246.130">
    <property type="match status" value="1"/>
</dbReference>
<keyword evidence="8" id="KW-1185">Reference proteome</keyword>
<comment type="subunit">
    <text evidence="6">This enzyme consists of two polypeptide chains, which are synthesized in precursor form from a single polypeptide.</text>
</comment>
<organism evidence="7 8">
    <name type="scientific">Metarhizobium album</name>
    <dbReference type="NCBI Taxonomy" id="2182425"/>
    <lineage>
        <taxon>Bacteria</taxon>
        <taxon>Pseudomonadati</taxon>
        <taxon>Pseudomonadota</taxon>
        <taxon>Alphaproteobacteria</taxon>
        <taxon>Hyphomicrobiales</taxon>
        <taxon>Rhizobiaceae</taxon>
        <taxon>Metarhizobium</taxon>
    </lineage>
</organism>
<proteinExistence type="inferred from homology"/>
<dbReference type="RefSeq" id="WP_109457736.1">
    <property type="nucleotide sequence ID" value="NZ_QFBC01000002.1"/>
</dbReference>
<comment type="PTM">
    <text evidence="6">Cleaved by autocatalysis into a large and a small subunit.</text>
</comment>
<dbReference type="NCBIfam" id="TIGR00066">
    <property type="entry name" value="g_glut_trans"/>
    <property type="match status" value="1"/>
</dbReference>
<dbReference type="InterPro" id="IPR043138">
    <property type="entry name" value="GGT_lsub"/>
</dbReference>
<dbReference type="PANTHER" id="PTHR43881">
    <property type="entry name" value="GAMMA-GLUTAMYLTRANSPEPTIDASE (AFU_ORTHOLOGUE AFUA_4G13580)"/>
    <property type="match status" value="1"/>
</dbReference>
<evidence type="ECO:0000256" key="3">
    <source>
        <dbReference type="ARBA" id="ARBA00047417"/>
    </source>
</evidence>
<dbReference type="AlphaFoldDB" id="A0A2U2DWN9"/>
<evidence type="ECO:0000256" key="1">
    <source>
        <dbReference type="ARBA" id="ARBA00001049"/>
    </source>
</evidence>
<dbReference type="UniPathway" id="UPA00204"/>
<dbReference type="SUPFAM" id="SSF56235">
    <property type="entry name" value="N-terminal nucleophile aminohydrolases (Ntn hydrolases)"/>
    <property type="match status" value="1"/>
</dbReference>
<evidence type="ECO:0000256" key="5">
    <source>
        <dbReference type="PIRSR" id="PIRSR600101-2"/>
    </source>
</evidence>
<comment type="pathway">
    <text evidence="6">Sulfur metabolism; glutathione metabolism.</text>
</comment>
<sequence>MRDFMQPGRSVAVAEKGMAATSHPASTLAALDILRQGGNAVDAAVAAVAVQCVVDPHSTGIGGDCFALYAPESGKVVSLNGSGWAPARANLDFYRERNIEAIGETSVHSVTVPGAIDAWCRLIGNFGKLDLAQVLAPAIDAAENGYRITPRVYLDWQRYRDQLEAHPAATEHYLPGGRVPAIGDRMANPALGATLRAVAKHGPSAFYQGAVAEEIVDVLKAVGGLHELDDFAEFSTFLTEPISADYRGHTLLECPPNGQGLAALIIARILEGFDLSDALLSEADRVHILAEASKAAYAQRDAIVADPAAMTTDVADVLTDRAIDALRAKIRMDRATAGPEWDLPLHKDTVYVTVVDKDRNAMSLINSVFWAFGSGIYAPKSGVLLQNRGMGFSLTPGHANAIAPRKRPFHTIIPAMLQKNGKAVMPFGVMGGQYQSVGHAQILTGMLDRGLDPQQASEAPRSFAFEGTLSLETTYSEEIKADLEGRGHRVDWADEPLGSCQAIWMDHERGVLLGATDHRKDGVALGY</sequence>
<comment type="catalytic activity">
    <reaction evidence="2 6">
        <text>glutathione + H2O = L-cysteinylglycine + L-glutamate</text>
        <dbReference type="Rhea" id="RHEA:28807"/>
        <dbReference type="ChEBI" id="CHEBI:15377"/>
        <dbReference type="ChEBI" id="CHEBI:29985"/>
        <dbReference type="ChEBI" id="CHEBI:57925"/>
        <dbReference type="ChEBI" id="CHEBI:61694"/>
        <dbReference type="EC" id="3.4.19.13"/>
    </reaction>
</comment>
<dbReference type="EC" id="2.3.2.2" evidence="6"/>
<dbReference type="Proteomes" id="UP000245252">
    <property type="component" value="Unassembled WGS sequence"/>
</dbReference>
<comment type="similarity">
    <text evidence="6">Belongs to the gamma-glutamyltransferase family.</text>
</comment>
<dbReference type="GO" id="GO:0006751">
    <property type="term" value="P:glutathione catabolic process"/>
    <property type="evidence" value="ECO:0007669"/>
    <property type="project" value="UniProtKB-UniRule"/>
</dbReference>
<dbReference type="GO" id="GO:0103068">
    <property type="term" value="F:leukotriene C4 gamma-glutamyl transferase activity"/>
    <property type="evidence" value="ECO:0007669"/>
    <property type="project" value="UniProtKB-EC"/>
</dbReference>
<protein>
    <recommendedName>
        <fullName evidence="6">Glutathione hydrolase proenzyme</fullName>
        <ecNumber evidence="6">2.3.2.2</ecNumber>
        <ecNumber evidence="6">3.4.19.13</ecNumber>
    </recommendedName>
    <component>
        <recommendedName>
            <fullName evidence="6">Glutathione hydrolase large chain</fullName>
        </recommendedName>
    </component>
    <component>
        <recommendedName>
            <fullName evidence="6">Glutathione hydrolase small chain</fullName>
        </recommendedName>
    </component>
</protein>
<feature type="active site" description="Nucleophile" evidence="4">
    <location>
        <position position="349"/>
    </location>
</feature>